<dbReference type="EMBL" id="JEMC01002358">
    <property type="protein sequence ID" value="KYF88467.1"/>
    <property type="molecule type" value="Genomic_DNA"/>
</dbReference>
<sequence length="132" mass="13819">MKAPDHPGRSAYGSLTHASRSTGVPSANHLMPDARTFDPGPPRPGSQPSSRESGAQMERTRIGRSAASRTARARPCGRPTAMSCSLAPEATRPSISASVGPGLRLRETLRGLARGLSEKEIAAEARTPCTTT</sequence>
<organism evidence="2 3">
    <name type="scientific">Sorangium cellulosum</name>
    <name type="common">Polyangium cellulosum</name>
    <dbReference type="NCBI Taxonomy" id="56"/>
    <lineage>
        <taxon>Bacteria</taxon>
        <taxon>Pseudomonadati</taxon>
        <taxon>Myxococcota</taxon>
        <taxon>Polyangia</taxon>
        <taxon>Polyangiales</taxon>
        <taxon>Polyangiaceae</taxon>
        <taxon>Sorangium</taxon>
    </lineage>
</organism>
<dbReference type="AlphaFoldDB" id="A0A150S7S6"/>
<feature type="compositionally biased region" description="Polar residues" evidence="1">
    <location>
        <begin position="16"/>
        <end position="25"/>
    </location>
</feature>
<proteinExistence type="predicted"/>
<feature type="region of interest" description="Disordered" evidence="1">
    <location>
        <begin position="1"/>
        <end position="100"/>
    </location>
</feature>
<dbReference type="Proteomes" id="UP000075515">
    <property type="component" value="Unassembled WGS sequence"/>
</dbReference>
<evidence type="ECO:0000256" key="1">
    <source>
        <dbReference type="SAM" id="MobiDB-lite"/>
    </source>
</evidence>
<protein>
    <submittedName>
        <fullName evidence="2">Uncharacterized protein</fullName>
    </submittedName>
</protein>
<evidence type="ECO:0000313" key="2">
    <source>
        <dbReference type="EMBL" id="KYF88467.1"/>
    </source>
</evidence>
<name>A0A150S7S6_SORCE</name>
<gene>
    <name evidence="2" type="ORF">BE18_45200</name>
</gene>
<evidence type="ECO:0000313" key="3">
    <source>
        <dbReference type="Proteomes" id="UP000075515"/>
    </source>
</evidence>
<comment type="caution">
    <text evidence="2">The sequence shown here is derived from an EMBL/GenBank/DDBJ whole genome shotgun (WGS) entry which is preliminary data.</text>
</comment>
<reference evidence="2 3" key="1">
    <citation type="submission" date="2014-02" db="EMBL/GenBank/DDBJ databases">
        <title>The small core and large imbalanced accessory genome model reveals a collaborative survival strategy of Sorangium cellulosum strains in nature.</title>
        <authorList>
            <person name="Han K."/>
            <person name="Peng R."/>
            <person name="Blom J."/>
            <person name="Li Y.-Z."/>
        </authorList>
    </citation>
    <scope>NUCLEOTIDE SEQUENCE [LARGE SCALE GENOMIC DNA]</scope>
    <source>
        <strain evidence="2 3">So0149</strain>
    </source>
</reference>
<accession>A0A150S7S6</accession>
<feature type="compositionally biased region" description="Low complexity" evidence="1">
    <location>
        <begin position="63"/>
        <end position="74"/>
    </location>
</feature>